<dbReference type="InterPro" id="IPR008441">
    <property type="entry name" value="AfumC-like_glycosyl_Trfase"/>
</dbReference>
<dbReference type="EMBL" id="JAPQKH010000007">
    <property type="protein sequence ID" value="KAJ5087449.1"/>
    <property type="molecule type" value="Genomic_DNA"/>
</dbReference>
<sequence>MHLTIPEKYRDSLELIEPTDSRTDDEILATFSEYKPVTGEKNVWAYWHSGVHNMPNWNKRNVADWVRLLGPEWTVRVVDNVPGSVNNVLAYVSKDLFPSAFVSNTMDGQFVGQHGSDLSRTACLYEYGGVYMDVGSLLIQHLDRVCWNEIGDPNSPYRVALPMVWPLLAGNYFIASQKKDPFIYQWHKLLLHLWGDSTRMEGGINHPLIELIVPTVFEHMDPKFNLDWNDINLSIVYAAQMACATRIFCLEENDEGFSGIDYYRNHILALSGELDFARAEYARGMPGFGPFALSVLTLPYSGPEADPTSEKYKDAEDMIWDLLANATMWKIYHAKNLTLTPHLGILLDLPENEGKDALPNTFGELLRYGTLHLRQTREHSARPEKMEPSQTWKKGLIEP</sequence>
<gene>
    <name evidence="2" type="ORF">N7456_011065</name>
</gene>
<dbReference type="Gene3D" id="3.90.550.20">
    <property type="match status" value="1"/>
</dbReference>
<reference evidence="2" key="1">
    <citation type="submission" date="2022-11" db="EMBL/GenBank/DDBJ databases">
        <authorList>
            <person name="Petersen C."/>
        </authorList>
    </citation>
    <scope>NUCLEOTIDE SEQUENCE</scope>
    <source>
        <strain evidence="2">IBT 30069</strain>
    </source>
</reference>
<dbReference type="GO" id="GO:0016757">
    <property type="term" value="F:glycosyltransferase activity"/>
    <property type="evidence" value="ECO:0007669"/>
    <property type="project" value="InterPro"/>
</dbReference>
<evidence type="ECO:0000313" key="3">
    <source>
        <dbReference type="Proteomes" id="UP001149165"/>
    </source>
</evidence>
<proteinExistence type="predicted"/>
<evidence type="ECO:0000256" key="1">
    <source>
        <dbReference type="SAM" id="MobiDB-lite"/>
    </source>
</evidence>
<evidence type="ECO:0000313" key="2">
    <source>
        <dbReference type="EMBL" id="KAJ5087449.1"/>
    </source>
</evidence>
<organism evidence="2 3">
    <name type="scientific">Penicillium angulare</name>
    <dbReference type="NCBI Taxonomy" id="116970"/>
    <lineage>
        <taxon>Eukaryota</taxon>
        <taxon>Fungi</taxon>
        <taxon>Dikarya</taxon>
        <taxon>Ascomycota</taxon>
        <taxon>Pezizomycotina</taxon>
        <taxon>Eurotiomycetes</taxon>
        <taxon>Eurotiomycetidae</taxon>
        <taxon>Eurotiales</taxon>
        <taxon>Aspergillaceae</taxon>
        <taxon>Penicillium</taxon>
    </lineage>
</organism>
<feature type="compositionally biased region" description="Basic and acidic residues" evidence="1">
    <location>
        <begin position="376"/>
        <end position="387"/>
    </location>
</feature>
<dbReference type="InterPro" id="IPR029044">
    <property type="entry name" value="Nucleotide-diphossugar_trans"/>
</dbReference>
<dbReference type="Pfam" id="PF05704">
    <property type="entry name" value="Caps_synth"/>
    <property type="match status" value="1"/>
</dbReference>
<keyword evidence="3" id="KW-1185">Reference proteome</keyword>
<comment type="caution">
    <text evidence="2">The sequence shown here is derived from an EMBL/GenBank/DDBJ whole genome shotgun (WGS) entry which is preliminary data.</text>
</comment>
<dbReference type="AlphaFoldDB" id="A0A9W9JZC7"/>
<reference evidence="2" key="2">
    <citation type="journal article" date="2023" name="IMA Fungus">
        <title>Comparative genomic study of the Penicillium genus elucidates a diverse pangenome and 15 lateral gene transfer events.</title>
        <authorList>
            <person name="Petersen C."/>
            <person name="Sorensen T."/>
            <person name="Nielsen M.R."/>
            <person name="Sondergaard T.E."/>
            <person name="Sorensen J.L."/>
            <person name="Fitzpatrick D.A."/>
            <person name="Frisvad J.C."/>
            <person name="Nielsen K.L."/>
        </authorList>
    </citation>
    <scope>NUCLEOTIDE SEQUENCE</scope>
    <source>
        <strain evidence="2">IBT 30069</strain>
    </source>
</reference>
<dbReference type="Proteomes" id="UP001149165">
    <property type="component" value="Unassembled WGS sequence"/>
</dbReference>
<feature type="region of interest" description="Disordered" evidence="1">
    <location>
        <begin position="376"/>
        <end position="399"/>
    </location>
</feature>
<dbReference type="SUPFAM" id="SSF53448">
    <property type="entry name" value="Nucleotide-diphospho-sugar transferases"/>
    <property type="match status" value="1"/>
</dbReference>
<dbReference type="OrthoDB" id="409543at2759"/>
<evidence type="ECO:0008006" key="4">
    <source>
        <dbReference type="Google" id="ProtNLM"/>
    </source>
</evidence>
<accession>A0A9W9JZC7</accession>
<protein>
    <recommendedName>
        <fullName evidence="4">Capsule polysaccharide biosynthesis protein</fullName>
    </recommendedName>
</protein>
<name>A0A9W9JZC7_9EURO</name>